<evidence type="ECO:0000313" key="2">
    <source>
        <dbReference type="Ensembl" id="ENSMSIP00000036639.1"/>
    </source>
</evidence>
<evidence type="ECO:0000256" key="1">
    <source>
        <dbReference type="SAM" id="MobiDB-lite"/>
    </source>
</evidence>
<dbReference type="Proteomes" id="UP000694415">
    <property type="component" value="Unplaced"/>
</dbReference>
<evidence type="ECO:0000313" key="3">
    <source>
        <dbReference type="Proteomes" id="UP000694415"/>
    </source>
</evidence>
<name>A0A8C6IFV9_MUSSI</name>
<proteinExistence type="predicted"/>
<protein>
    <submittedName>
        <fullName evidence="2">Uncharacterized protein</fullName>
    </submittedName>
</protein>
<reference evidence="2" key="2">
    <citation type="submission" date="2025-09" db="UniProtKB">
        <authorList>
            <consortium name="Ensembl"/>
        </authorList>
    </citation>
    <scope>IDENTIFICATION</scope>
</reference>
<dbReference type="GeneTree" id="ENSGT01140000286770"/>
<dbReference type="Ensembl" id="ENSMSIT00000046179.1">
    <property type="protein sequence ID" value="ENSMSIP00000036639.1"/>
    <property type="gene ID" value="ENSMSIG00000030508.1"/>
</dbReference>
<reference evidence="2" key="1">
    <citation type="submission" date="2025-08" db="UniProtKB">
        <authorList>
            <consortium name="Ensembl"/>
        </authorList>
    </citation>
    <scope>IDENTIFICATION</scope>
</reference>
<feature type="compositionally biased region" description="Polar residues" evidence="1">
    <location>
        <begin position="70"/>
        <end position="91"/>
    </location>
</feature>
<accession>A0A8C6IFV9</accession>
<sequence>MVSADAEGNMARGRWQESCAGGQKGSEPAGATSQGRLSKLSFLGSPSSPEVDTLNFWDPRNVGFREASSAGDSSTPRMLFPRTQSLSSRCLDSTHAECS</sequence>
<keyword evidence="3" id="KW-1185">Reference proteome</keyword>
<organism evidence="2 3">
    <name type="scientific">Mus spicilegus</name>
    <name type="common">Mound-building mouse</name>
    <dbReference type="NCBI Taxonomy" id="10103"/>
    <lineage>
        <taxon>Eukaryota</taxon>
        <taxon>Metazoa</taxon>
        <taxon>Chordata</taxon>
        <taxon>Craniata</taxon>
        <taxon>Vertebrata</taxon>
        <taxon>Euteleostomi</taxon>
        <taxon>Mammalia</taxon>
        <taxon>Eutheria</taxon>
        <taxon>Euarchontoglires</taxon>
        <taxon>Glires</taxon>
        <taxon>Rodentia</taxon>
        <taxon>Myomorpha</taxon>
        <taxon>Muroidea</taxon>
        <taxon>Muridae</taxon>
        <taxon>Murinae</taxon>
        <taxon>Mus</taxon>
        <taxon>Mus</taxon>
    </lineage>
</organism>
<dbReference type="AlphaFoldDB" id="A0A8C6IFV9"/>
<feature type="region of interest" description="Disordered" evidence="1">
    <location>
        <begin position="1"/>
        <end position="99"/>
    </location>
</feature>